<feature type="region of interest" description="Disordered" evidence="1">
    <location>
        <begin position="78"/>
        <end position="98"/>
    </location>
</feature>
<feature type="compositionally biased region" description="Polar residues" evidence="1">
    <location>
        <begin position="86"/>
        <end position="98"/>
    </location>
</feature>
<reference evidence="3" key="1">
    <citation type="submission" date="2020-01" db="EMBL/GenBank/DDBJ databases">
        <authorList>
            <person name="Mishra B."/>
        </authorList>
    </citation>
    <scope>NUCLEOTIDE SEQUENCE [LARGE SCALE GENOMIC DNA]</scope>
</reference>
<feature type="transmembrane region" description="Helical" evidence="2">
    <location>
        <begin position="16"/>
        <end position="36"/>
    </location>
</feature>
<keyword evidence="4" id="KW-1185">Reference proteome</keyword>
<organism evidence="3 4">
    <name type="scientific">Microthlaspi erraticum</name>
    <dbReference type="NCBI Taxonomy" id="1685480"/>
    <lineage>
        <taxon>Eukaryota</taxon>
        <taxon>Viridiplantae</taxon>
        <taxon>Streptophyta</taxon>
        <taxon>Embryophyta</taxon>
        <taxon>Tracheophyta</taxon>
        <taxon>Spermatophyta</taxon>
        <taxon>Magnoliopsida</taxon>
        <taxon>eudicotyledons</taxon>
        <taxon>Gunneridae</taxon>
        <taxon>Pentapetalae</taxon>
        <taxon>rosids</taxon>
        <taxon>malvids</taxon>
        <taxon>Brassicales</taxon>
        <taxon>Brassicaceae</taxon>
        <taxon>Coluteocarpeae</taxon>
        <taxon>Microthlaspi</taxon>
    </lineage>
</organism>
<dbReference type="EMBL" id="CACVBM020000554">
    <property type="protein sequence ID" value="CAA7020410.1"/>
    <property type="molecule type" value="Genomic_DNA"/>
</dbReference>
<keyword evidence="2" id="KW-0472">Membrane</keyword>
<name>A0A6D2I0I3_9BRAS</name>
<evidence type="ECO:0000256" key="1">
    <source>
        <dbReference type="SAM" id="MobiDB-lite"/>
    </source>
</evidence>
<evidence type="ECO:0000313" key="3">
    <source>
        <dbReference type="EMBL" id="CAA7020410.1"/>
    </source>
</evidence>
<comment type="caution">
    <text evidence="3">The sequence shown here is derived from an EMBL/GenBank/DDBJ whole genome shotgun (WGS) entry which is preliminary data.</text>
</comment>
<gene>
    <name evidence="3" type="ORF">MERR_LOCUS7645</name>
</gene>
<sequence>MPTCTYPHGEVLSTSTFPRCTTPICLLAWLGGILIGRDLLKKSLGKSWSDRVDVVAQTLSNIKVIELDEVECRDRARGGYAGAQPERQNQSQVRRPTV</sequence>
<evidence type="ECO:0000313" key="4">
    <source>
        <dbReference type="Proteomes" id="UP000467841"/>
    </source>
</evidence>
<evidence type="ECO:0000256" key="2">
    <source>
        <dbReference type="SAM" id="Phobius"/>
    </source>
</evidence>
<protein>
    <submittedName>
        <fullName evidence="3">Uncharacterized protein</fullName>
    </submittedName>
</protein>
<keyword evidence="2" id="KW-1133">Transmembrane helix</keyword>
<proteinExistence type="predicted"/>
<dbReference type="Proteomes" id="UP000467841">
    <property type="component" value="Unassembled WGS sequence"/>
</dbReference>
<accession>A0A6D2I0I3</accession>
<keyword evidence="2" id="KW-0812">Transmembrane</keyword>
<dbReference type="AlphaFoldDB" id="A0A6D2I0I3"/>